<comment type="similarity">
    <text evidence="1">Belongs to the AB hydrolase superfamily. FUS2 hydrolase family.</text>
</comment>
<dbReference type="InterPro" id="IPR050261">
    <property type="entry name" value="FrsA_esterase"/>
</dbReference>
<dbReference type="STRING" id="416943.SAMN05445871_6214"/>
<dbReference type="EMBL" id="FOAJ01000001">
    <property type="protein sequence ID" value="SEK18714.1"/>
    <property type="molecule type" value="Genomic_DNA"/>
</dbReference>
<keyword evidence="4" id="KW-1185">Reference proteome</keyword>
<dbReference type="InterPro" id="IPR029058">
    <property type="entry name" value="AB_hydrolase_fold"/>
</dbReference>
<gene>
    <name evidence="3" type="ORF">SAMN05192542_10152</name>
</gene>
<evidence type="ECO:0000256" key="1">
    <source>
        <dbReference type="ARBA" id="ARBA00038115"/>
    </source>
</evidence>
<dbReference type="RefSeq" id="WP_090552919.1">
    <property type="nucleotide sequence ID" value="NZ_FNSR01000003.1"/>
</dbReference>
<evidence type="ECO:0000313" key="4">
    <source>
        <dbReference type="Proteomes" id="UP000199120"/>
    </source>
</evidence>
<dbReference type="AlphaFoldDB" id="A0A1H7EYP2"/>
<dbReference type="InterPro" id="IPR000073">
    <property type="entry name" value="AB_hydrolase_1"/>
</dbReference>
<dbReference type="Gene3D" id="3.40.50.1820">
    <property type="entry name" value="alpha/beta hydrolase"/>
    <property type="match status" value="1"/>
</dbReference>
<proteinExistence type="inferred from homology"/>
<sequence length="404" mass="44061">MATIFESAFHDGFGTWPLAYIPYGGADFGDVAAVAEKVGHGDDSAFYDAWVQAAQRQQAEADATLARAKTASARELYLRASCSYAASYHPIYGAPVDPRLLDAFRKQMALFATAMRLGDPAVEPLRIPFDRLSLPAYLIPAEGGAQERRPLLILTNGYDATLTDLYFASAVAASRRGYHALIFDGPGQGELLYEHGVPLRPDWETVIAAVVDFALTLDVVDPARIALSGGSLGGYLAPRAASGEHRLAACIADPGQWSVATGFRQAALRLGGTPDEVRDLGRIGDALLDRMRQMIEGDRKLRWMVVQRGFWANGVDNLRDYLASVETYTLEGRAELIRCPTLLTCAERDPLAAGVAAMLDALRCPKQMIRFTAAEGAGDHCEMMNRSLLNRRVLDWLDDVLHND</sequence>
<dbReference type="Gene3D" id="1.20.1440.110">
    <property type="entry name" value="acylaminoacyl peptidase"/>
    <property type="match status" value="1"/>
</dbReference>
<name>A0A1H7EYP2_9BURK</name>
<reference evidence="4" key="1">
    <citation type="submission" date="2016-10" db="EMBL/GenBank/DDBJ databases">
        <authorList>
            <person name="Varghese N."/>
            <person name="Submissions S."/>
        </authorList>
    </citation>
    <scope>NUCLEOTIDE SEQUENCE [LARGE SCALE GENOMIC DNA]</scope>
    <source>
        <strain evidence="4">LMG 26416</strain>
    </source>
</reference>
<dbReference type="Pfam" id="PF12697">
    <property type="entry name" value="Abhydrolase_6"/>
    <property type="match status" value="1"/>
</dbReference>
<dbReference type="Proteomes" id="UP000199120">
    <property type="component" value="Unassembled WGS sequence"/>
</dbReference>
<dbReference type="GO" id="GO:0016787">
    <property type="term" value="F:hydrolase activity"/>
    <property type="evidence" value="ECO:0007669"/>
    <property type="project" value="UniProtKB-KW"/>
</dbReference>
<dbReference type="OrthoDB" id="9812921at2"/>
<keyword evidence="3" id="KW-0378">Hydrolase</keyword>
<accession>A0A1H7EYP2</accession>
<dbReference type="PANTHER" id="PTHR22946">
    <property type="entry name" value="DIENELACTONE HYDROLASE DOMAIN-CONTAINING PROTEIN-RELATED"/>
    <property type="match status" value="1"/>
</dbReference>
<dbReference type="PANTHER" id="PTHR22946:SF12">
    <property type="entry name" value="CONIDIAL PIGMENT BIOSYNTHESIS PROTEIN AYG1 (AFU_ORTHOLOGUE AFUA_2G17550)"/>
    <property type="match status" value="1"/>
</dbReference>
<evidence type="ECO:0000259" key="2">
    <source>
        <dbReference type="Pfam" id="PF12697"/>
    </source>
</evidence>
<feature type="domain" description="AB hydrolase-1" evidence="2">
    <location>
        <begin position="165"/>
        <end position="381"/>
    </location>
</feature>
<dbReference type="SUPFAM" id="SSF53474">
    <property type="entry name" value="alpha/beta-Hydrolases"/>
    <property type="match status" value="1"/>
</dbReference>
<protein>
    <submittedName>
        <fullName evidence="3">Lysophospholipase, alpha-beta hydrolase superfamily</fullName>
    </submittedName>
</protein>
<evidence type="ECO:0000313" key="3">
    <source>
        <dbReference type="EMBL" id="SEK18714.1"/>
    </source>
</evidence>
<organism evidence="3 4">
    <name type="scientific">Paraburkholderia caballeronis</name>
    <dbReference type="NCBI Taxonomy" id="416943"/>
    <lineage>
        <taxon>Bacteria</taxon>
        <taxon>Pseudomonadati</taxon>
        <taxon>Pseudomonadota</taxon>
        <taxon>Betaproteobacteria</taxon>
        <taxon>Burkholderiales</taxon>
        <taxon>Burkholderiaceae</taxon>
        <taxon>Paraburkholderia</taxon>
    </lineage>
</organism>